<gene>
    <name evidence="3" type="ORF">LAZ67_9003111</name>
</gene>
<dbReference type="InterPro" id="IPR036397">
    <property type="entry name" value="RNaseH_sf"/>
</dbReference>
<evidence type="ECO:0000313" key="4">
    <source>
        <dbReference type="Proteomes" id="UP001235939"/>
    </source>
</evidence>
<dbReference type="PROSITE" id="PS50086">
    <property type="entry name" value="TBC_RABGAP"/>
    <property type="match status" value="1"/>
</dbReference>
<dbReference type="InterPro" id="IPR000195">
    <property type="entry name" value="Rab-GAP-TBC_dom"/>
</dbReference>
<name>A0ABY6KUD6_9ARAC</name>
<protein>
    <submittedName>
        <fullName evidence="3">TBC1D22B</fullName>
    </submittedName>
</protein>
<evidence type="ECO:0000259" key="2">
    <source>
        <dbReference type="PROSITE" id="PS50086"/>
    </source>
</evidence>
<proteinExistence type="predicted"/>
<keyword evidence="4" id="KW-1185">Reference proteome</keyword>
<organism evidence="3 4">
    <name type="scientific">Cordylochernes scorpioides</name>
    <dbReference type="NCBI Taxonomy" id="51811"/>
    <lineage>
        <taxon>Eukaryota</taxon>
        <taxon>Metazoa</taxon>
        <taxon>Ecdysozoa</taxon>
        <taxon>Arthropoda</taxon>
        <taxon>Chelicerata</taxon>
        <taxon>Arachnida</taxon>
        <taxon>Pseudoscorpiones</taxon>
        <taxon>Cheliferoidea</taxon>
        <taxon>Chernetidae</taxon>
        <taxon>Cordylochernes</taxon>
    </lineage>
</organism>
<dbReference type="EMBL" id="CP092871">
    <property type="protein sequence ID" value="UYV72432.1"/>
    <property type="molecule type" value="Genomic_DNA"/>
</dbReference>
<dbReference type="SMART" id="SM00164">
    <property type="entry name" value="TBC"/>
    <property type="match status" value="1"/>
</dbReference>
<dbReference type="Proteomes" id="UP001235939">
    <property type="component" value="Chromosome 09"/>
</dbReference>
<evidence type="ECO:0000256" key="1">
    <source>
        <dbReference type="ARBA" id="ARBA00022468"/>
    </source>
</evidence>
<feature type="domain" description="Rab-GAP TBC" evidence="2">
    <location>
        <begin position="1"/>
        <end position="244"/>
    </location>
</feature>
<keyword evidence="1" id="KW-0343">GTPase activation</keyword>
<reference evidence="3 4" key="1">
    <citation type="submission" date="2022-01" db="EMBL/GenBank/DDBJ databases">
        <title>A chromosomal length assembly of Cordylochernes scorpioides.</title>
        <authorList>
            <person name="Zeh D."/>
            <person name="Zeh J."/>
        </authorList>
    </citation>
    <scope>NUCLEOTIDE SEQUENCE [LARGE SCALE GENOMIC DNA]</scope>
    <source>
        <strain evidence="3">IN4F17</strain>
        <tissue evidence="3">Whole Body</tissue>
    </source>
</reference>
<dbReference type="PANTHER" id="PTHR22957:SF26">
    <property type="entry name" value="LD44506P"/>
    <property type="match status" value="1"/>
</dbReference>
<feature type="non-terminal residue" evidence="3">
    <location>
        <position position="318"/>
    </location>
</feature>
<accession>A0ABY6KUD6</accession>
<dbReference type="PANTHER" id="PTHR22957">
    <property type="entry name" value="TBC1 DOMAIN FAMILY MEMBER GTPASE-ACTIVATING PROTEIN"/>
    <property type="match status" value="1"/>
</dbReference>
<dbReference type="Pfam" id="PF00566">
    <property type="entry name" value="RabGAP-TBC"/>
    <property type="match status" value="1"/>
</dbReference>
<sequence length="318" mass="36753">MLTKGVRFHQDNARPHAARQTTALIEEFGWELVSHPPCCPDVATSDFHLFPELKKKTWDDDELEEAVLGFLRGQAAEFFDCGLHEWVSRMQKCVERNGGICRKMKKSLIITKMYSTGQINLFFCKKNICGTYLTDNPHQDVEDFEVSSLPEAMLQGIEADSYWCLANLLDSIQDQYTFSQPGIQSKVKLLQELIQRIDAPLHEHLKRHSVEYLQFSFRWMNNLLMRELPLKCTIRLWDTYLAEVNGFSTFHLYVCAAFLSHWSQDLLNEKDFQGLMMLLQNLPTLHWGDGEISLLVAEAYSLKFMFADAPNHLQHSGI</sequence>
<dbReference type="Gene3D" id="3.30.420.10">
    <property type="entry name" value="Ribonuclease H-like superfamily/Ribonuclease H"/>
    <property type="match status" value="1"/>
</dbReference>
<dbReference type="SUPFAM" id="SSF47923">
    <property type="entry name" value="Ypt/Rab-GAP domain of gyp1p"/>
    <property type="match status" value="1"/>
</dbReference>
<dbReference type="InterPro" id="IPR035969">
    <property type="entry name" value="Rab-GAP_TBC_sf"/>
</dbReference>
<evidence type="ECO:0000313" key="3">
    <source>
        <dbReference type="EMBL" id="UYV72432.1"/>
    </source>
</evidence>
<dbReference type="Gene3D" id="1.10.472.80">
    <property type="entry name" value="Ypt/Rab-GAP domain of gyp1p, domain 3"/>
    <property type="match status" value="1"/>
</dbReference>